<keyword evidence="2" id="KW-1185">Reference proteome</keyword>
<evidence type="ECO:0000313" key="1">
    <source>
        <dbReference type="EMBL" id="KAL3702045.1"/>
    </source>
</evidence>
<dbReference type="AlphaFoldDB" id="A0ABD3IE89"/>
<reference evidence="1 2" key="1">
    <citation type="submission" date="2024-09" db="EMBL/GenBank/DDBJ databases">
        <title>Chromosome-scale assembly of Riccia sorocarpa.</title>
        <authorList>
            <person name="Paukszto L."/>
        </authorList>
    </citation>
    <scope>NUCLEOTIDE SEQUENCE [LARGE SCALE GENOMIC DNA]</scope>
    <source>
        <strain evidence="1">LP-2024</strain>
        <tissue evidence="1">Aerial parts of the thallus</tissue>
    </source>
</reference>
<dbReference type="EMBL" id="JBJQOH010000001">
    <property type="protein sequence ID" value="KAL3702045.1"/>
    <property type="molecule type" value="Genomic_DNA"/>
</dbReference>
<name>A0ABD3IE89_9MARC</name>
<evidence type="ECO:0000313" key="2">
    <source>
        <dbReference type="Proteomes" id="UP001633002"/>
    </source>
</evidence>
<organism evidence="1 2">
    <name type="scientific">Riccia sorocarpa</name>
    <dbReference type="NCBI Taxonomy" id="122646"/>
    <lineage>
        <taxon>Eukaryota</taxon>
        <taxon>Viridiplantae</taxon>
        <taxon>Streptophyta</taxon>
        <taxon>Embryophyta</taxon>
        <taxon>Marchantiophyta</taxon>
        <taxon>Marchantiopsida</taxon>
        <taxon>Marchantiidae</taxon>
        <taxon>Marchantiales</taxon>
        <taxon>Ricciaceae</taxon>
        <taxon>Riccia</taxon>
    </lineage>
</organism>
<comment type="caution">
    <text evidence="1">The sequence shown here is derived from an EMBL/GenBank/DDBJ whole genome shotgun (WGS) entry which is preliminary data.</text>
</comment>
<protein>
    <submittedName>
        <fullName evidence="1">Uncharacterized protein</fullName>
    </submittedName>
</protein>
<sequence>MNANLQKASRWWKARDSILAETEEESSFNIMSHRQLGVRKKVLLKAAAAYHMGVLCRGFQSGELDENLQENIDETHFIVNMDNGKTVGFRGDETVKYADVVSGGVAFTMVVKVTSGRWG</sequence>
<proteinExistence type="predicted"/>
<accession>A0ABD3IE89</accession>
<dbReference type="Proteomes" id="UP001633002">
    <property type="component" value="Unassembled WGS sequence"/>
</dbReference>
<gene>
    <name evidence="1" type="ORF">R1sor_020067</name>
</gene>